<organism evidence="1 2">
    <name type="scientific">Leptospira stimsonii</name>
    <dbReference type="NCBI Taxonomy" id="2202203"/>
    <lineage>
        <taxon>Bacteria</taxon>
        <taxon>Pseudomonadati</taxon>
        <taxon>Spirochaetota</taxon>
        <taxon>Spirochaetia</taxon>
        <taxon>Leptospirales</taxon>
        <taxon>Leptospiraceae</taxon>
        <taxon>Leptospira</taxon>
    </lineage>
</organism>
<reference evidence="2" key="1">
    <citation type="submission" date="2018-05" db="EMBL/GenBank/DDBJ databases">
        <title>Leptospira yasudae sp. nov. and Leptospira stimsonii sp. nov., two pathogenic species of the genus Leptospira isolated from environmental sources.</title>
        <authorList>
            <person name="Casanovas-Massana A."/>
            <person name="Hamond C."/>
            <person name="Santos L.A."/>
            <person name="Hacker K.P."/>
            <person name="Balassiano I."/>
            <person name="Medeiros M.A."/>
            <person name="Reis M.G."/>
            <person name="Ko A.I."/>
            <person name="Wunder E.A."/>
        </authorList>
    </citation>
    <scope>NUCLEOTIDE SEQUENCE [LARGE SCALE GENOMIC DNA]</scope>
    <source>
        <strain evidence="2">AMB6-RJ</strain>
    </source>
</reference>
<sequence>MTQSLFIGKNNILVEGSSDFLYLKRFSQQLQLRGKAGLDYRWTISIVGGIDKIPGYISLFQANLLHIAALIDVQKGQKQKIDNLGKLLKPDHLLLTTNYLGNHKKEEADIEDVLGNKFYISLINLSYRLTNQLAFDETKLQNADGRIVTETEGYFRTLPAQVSEFDHFSPAQYLYTISDTKELVGFEEALLTMENLIKDLNKLLNAP</sequence>
<evidence type="ECO:0000313" key="2">
    <source>
        <dbReference type="Proteomes" id="UP000266669"/>
    </source>
</evidence>
<protein>
    <recommendedName>
        <fullName evidence="3">DUF4435 domain-containing protein</fullName>
    </recommendedName>
</protein>
<accession>A0A8B3CJU3</accession>
<proteinExistence type="predicted"/>
<dbReference type="EMBL" id="QHCS01000008">
    <property type="protein sequence ID" value="RHX83560.1"/>
    <property type="molecule type" value="Genomic_DNA"/>
</dbReference>
<dbReference type="RefSeq" id="WP_118983794.1">
    <property type="nucleotide sequence ID" value="NZ_QHCS01000008.1"/>
</dbReference>
<evidence type="ECO:0000313" key="1">
    <source>
        <dbReference type="EMBL" id="RHX83560.1"/>
    </source>
</evidence>
<comment type="caution">
    <text evidence="1">The sequence shown here is derived from an EMBL/GenBank/DDBJ whole genome shotgun (WGS) entry which is preliminary data.</text>
</comment>
<gene>
    <name evidence="1" type="ORF">DLM78_21450</name>
</gene>
<evidence type="ECO:0008006" key="3">
    <source>
        <dbReference type="Google" id="ProtNLM"/>
    </source>
</evidence>
<name>A0A8B3CJU3_9LEPT</name>
<dbReference type="AlphaFoldDB" id="A0A8B3CJU3"/>
<dbReference type="Proteomes" id="UP000266669">
    <property type="component" value="Unassembled WGS sequence"/>
</dbReference>